<gene>
    <name evidence="2" type="ORF">MAR_025828</name>
</gene>
<evidence type="ECO:0000313" key="3">
    <source>
        <dbReference type="Proteomes" id="UP001164746"/>
    </source>
</evidence>
<feature type="compositionally biased region" description="Acidic residues" evidence="1">
    <location>
        <begin position="808"/>
        <end position="826"/>
    </location>
</feature>
<dbReference type="InterPro" id="IPR016024">
    <property type="entry name" value="ARM-type_fold"/>
</dbReference>
<sequence length="870" mass="96415">MAEYVAKLGSNISSEEEVLTLQQLHSALSAINHNSGSDHNLTGVAEHNIELFGEGNPYHTASVNDLCPSQAILDRFTCYVFERRFGWSETDTEDGRRVRHMSCSGATMSAGSSKQKSALNTMLDCLLKWFLHQEMDLRLLQALKYTIAQTSNLPVICEKEESWQKKEGAIMGINAILQRFLNRSSPKSPMSSPRVLDAEKQERAIPEFISGRIQSVVFDLLSHSQLTIREHAAKTLATYITCSSVDSSHSVVILKLLLQALAMGWSPDTDAMTQECEPQSTSVGKPSPSVCQYTGSNLSDSWEGREGRMFAYELIFRYLIKNHWLYTFGPAGAGLHSDPAVSKDGPGGVSDHADVKNSTENELLSSTPNQFGMHHVESEKSLAVRFLTQTELKEDTGIVTHAGGRLGRLQSTETDQLSRSPHMSHSPGAGLGGGAGLPGGMGLAQYDLSCSLLTQAQLLEGAWQGAESNPAHTGVDRQETQLRRLSQLLENNNNRNSMCRCGWMEKEYLQDMSRILKVILYQTAECLGHAQWELRRIANQVLPCLGEVIRWYDINLLVSVWNSYLNVAMPTCLMTFTSVLLLKESVIHAVKLLPLLHKPPHSWQKFQHVHTVLKMWREIFHGAHPQTRISLELLHTDPSQPFQSPFEGYLSCCLVKPDNKTQCAKQVEKHLVTEMYNRFSVFVSSLPVEDRLSVTPILAHYIGQFEEDTHISKAMLDWELAAVITLKVGGENEDLSLLSNDIPATEPPSVDTSDSEEDLHAVGSPSKRFRESLTLNTSNNSGSLSGRLSSLSAHSVDGEGSVTPEGGSGDEETSSDWDSWDEEEEGQSAFGDTFAVFLGKLQKSSTRDFQAELKQLPIKQRTVILNLLKN</sequence>
<protein>
    <submittedName>
        <fullName evidence="2">Uncharacterized protein</fullName>
    </submittedName>
</protein>
<reference evidence="2" key="1">
    <citation type="submission" date="2022-11" db="EMBL/GenBank/DDBJ databases">
        <title>Centuries of genome instability and evolution in soft-shell clam transmissible cancer (bioRxiv).</title>
        <authorList>
            <person name="Hart S.F.M."/>
            <person name="Yonemitsu M.A."/>
            <person name="Giersch R.M."/>
            <person name="Beal B.F."/>
            <person name="Arriagada G."/>
            <person name="Davis B.W."/>
            <person name="Ostrander E.A."/>
            <person name="Goff S.P."/>
            <person name="Metzger M.J."/>
        </authorList>
    </citation>
    <scope>NUCLEOTIDE SEQUENCE</scope>
    <source>
        <strain evidence="2">MELC-2E11</strain>
        <tissue evidence="2">Siphon/mantle</tissue>
    </source>
</reference>
<accession>A0ABY7ESW3</accession>
<dbReference type="EMBL" id="CP111019">
    <property type="protein sequence ID" value="WAR11648.1"/>
    <property type="molecule type" value="Genomic_DNA"/>
</dbReference>
<name>A0ABY7ESW3_MYAAR</name>
<feature type="compositionally biased region" description="Polar residues" evidence="1">
    <location>
        <begin position="413"/>
        <end position="423"/>
    </location>
</feature>
<keyword evidence="3" id="KW-1185">Reference proteome</keyword>
<proteinExistence type="predicted"/>
<feature type="region of interest" description="Disordered" evidence="1">
    <location>
        <begin position="413"/>
        <end position="434"/>
    </location>
</feature>
<dbReference type="SUPFAM" id="SSF48371">
    <property type="entry name" value="ARM repeat"/>
    <property type="match status" value="1"/>
</dbReference>
<feature type="region of interest" description="Disordered" evidence="1">
    <location>
        <begin position="738"/>
        <end position="827"/>
    </location>
</feature>
<evidence type="ECO:0000256" key="1">
    <source>
        <dbReference type="SAM" id="MobiDB-lite"/>
    </source>
</evidence>
<organism evidence="2 3">
    <name type="scientific">Mya arenaria</name>
    <name type="common">Soft-shell clam</name>
    <dbReference type="NCBI Taxonomy" id="6604"/>
    <lineage>
        <taxon>Eukaryota</taxon>
        <taxon>Metazoa</taxon>
        <taxon>Spiralia</taxon>
        <taxon>Lophotrochozoa</taxon>
        <taxon>Mollusca</taxon>
        <taxon>Bivalvia</taxon>
        <taxon>Autobranchia</taxon>
        <taxon>Heteroconchia</taxon>
        <taxon>Euheterodonta</taxon>
        <taxon>Imparidentia</taxon>
        <taxon>Neoheterodontei</taxon>
        <taxon>Myida</taxon>
        <taxon>Myoidea</taxon>
        <taxon>Myidae</taxon>
        <taxon>Mya</taxon>
    </lineage>
</organism>
<dbReference type="Proteomes" id="UP001164746">
    <property type="component" value="Chromosome 8"/>
</dbReference>
<evidence type="ECO:0000313" key="2">
    <source>
        <dbReference type="EMBL" id="WAR11648.1"/>
    </source>
</evidence>
<feature type="compositionally biased region" description="Low complexity" evidence="1">
    <location>
        <begin position="772"/>
        <end position="792"/>
    </location>
</feature>